<feature type="signal peptide" evidence="5">
    <location>
        <begin position="1"/>
        <end position="25"/>
    </location>
</feature>
<accession>A2X3X2</accession>
<evidence type="ECO:0000256" key="3">
    <source>
        <dbReference type="ARBA" id="ARBA00022963"/>
    </source>
</evidence>
<evidence type="ECO:0000256" key="5">
    <source>
        <dbReference type="SAM" id="SignalP"/>
    </source>
</evidence>
<dbReference type="InterPro" id="IPR051058">
    <property type="entry name" value="GDSL_Est/Lipase"/>
</dbReference>
<dbReference type="InterPro" id="IPR036514">
    <property type="entry name" value="SGNH_hydro_sf"/>
</dbReference>
<dbReference type="Pfam" id="PF00657">
    <property type="entry name" value="Lipase_GDSL"/>
    <property type="match status" value="1"/>
</dbReference>
<feature type="region of interest" description="Disordered" evidence="4">
    <location>
        <begin position="394"/>
        <end position="422"/>
    </location>
</feature>
<keyword evidence="7" id="KW-1185">Reference proteome</keyword>
<evidence type="ECO:0000256" key="4">
    <source>
        <dbReference type="SAM" id="MobiDB-lite"/>
    </source>
</evidence>
<feature type="chain" id="PRO_5002647707" description="GDSL esterase/lipase" evidence="5">
    <location>
        <begin position="26"/>
        <end position="516"/>
    </location>
</feature>
<sequence length="516" mass="56553">MARQLAAKAIRRLLLVSIHVLGAVAFAGAGAGRRSAVRPSEITQQVPAVFVFGDSTMDVGNNNYLSGEIVPRADKPYYGVDYPTSRPTGRFSNGYNVADFIAKALGFNESPPAYLSLAPRSNSLVVAAVSRGVSYASAGAGILDSTYAGENITLSKQVRYFESTMAHVEARHGSRATSKFLSRSLFLFGIGSNDLFTYAEDQSGINDVATLYASLISNYSAAITDLYKGGARKFAIINMGPLGCVPVVRLLSGTGGCDDDLNQLAIGLDDAIKPMLTGLTSRLHGLVYSLGNFYDQAMDNFAHPMAFGKSFILQHIVFGSLPPVTFFEYGSKVYMQQAQDVTQFQEAQSKKQRKHASAKAKKEWRTLMLEARTLLKESVVAEIKGDIQAAQKLRVKASNRRSSTASLRAPDPAATPKLPTPTVQHTEVELLEALEAVSDNLRRHISHARRANSPHPLRNYRRKYRKVQRLHQLVSSRIAQSSVPEEDWSLDTSVLIKKVFKFPSILEPPYDLFPDE</sequence>
<dbReference type="Proteomes" id="UP000007015">
    <property type="component" value="Chromosome 2"/>
</dbReference>
<dbReference type="GO" id="GO:0016042">
    <property type="term" value="P:lipid catabolic process"/>
    <property type="evidence" value="ECO:0007669"/>
    <property type="project" value="UniProtKB-KW"/>
</dbReference>
<dbReference type="PANTHER" id="PTHR45648:SF46">
    <property type="entry name" value="OS06G0725100 PROTEIN"/>
    <property type="match status" value="1"/>
</dbReference>
<evidence type="ECO:0000313" key="6">
    <source>
        <dbReference type="EMBL" id="EAY85532.1"/>
    </source>
</evidence>
<dbReference type="EMBL" id="CM000127">
    <property type="protein sequence ID" value="EAY85532.1"/>
    <property type="molecule type" value="Genomic_DNA"/>
</dbReference>
<dbReference type="InterPro" id="IPR001087">
    <property type="entry name" value="GDSL"/>
</dbReference>
<dbReference type="Gramene" id="BGIOSGA008041-TA">
    <property type="protein sequence ID" value="BGIOSGA008041-PA"/>
    <property type="gene ID" value="BGIOSGA008041"/>
</dbReference>
<dbReference type="PANTHER" id="PTHR45648">
    <property type="entry name" value="GDSL LIPASE/ACYLHYDROLASE FAMILY PROTEIN (AFU_ORTHOLOGUE AFUA_4G14700)"/>
    <property type="match status" value="1"/>
</dbReference>
<proteinExistence type="inferred from homology"/>
<keyword evidence="2" id="KW-0378">Hydrolase</keyword>
<name>A2X3X2_ORYSI</name>
<reference evidence="6 7" key="1">
    <citation type="journal article" date="2005" name="PLoS Biol.">
        <title>The genomes of Oryza sativa: a history of duplications.</title>
        <authorList>
            <person name="Yu J."/>
            <person name="Wang J."/>
            <person name="Lin W."/>
            <person name="Li S."/>
            <person name="Li H."/>
            <person name="Zhou J."/>
            <person name="Ni P."/>
            <person name="Dong W."/>
            <person name="Hu S."/>
            <person name="Zeng C."/>
            <person name="Zhang J."/>
            <person name="Zhang Y."/>
            <person name="Li R."/>
            <person name="Xu Z."/>
            <person name="Li S."/>
            <person name="Li X."/>
            <person name="Zheng H."/>
            <person name="Cong L."/>
            <person name="Lin L."/>
            <person name="Yin J."/>
            <person name="Geng J."/>
            <person name="Li G."/>
            <person name="Shi J."/>
            <person name="Liu J."/>
            <person name="Lv H."/>
            <person name="Li J."/>
            <person name="Wang J."/>
            <person name="Deng Y."/>
            <person name="Ran L."/>
            <person name="Shi X."/>
            <person name="Wang X."/>
            <person name="Wu Q."/>
            <person name="Li C."/>
            <person name="Ren X."/>
            <person name="Wang J."/>
            <person name="Wang X."/>
            <person name="Li D."/>
            <person name="Liu D."/>
            <person name="Zhang X."/>
            <person name="Ji Z."/>
            <person name="Zhao W."/>
            <person name="Sun Y."/>
            <person name="Zhang Z."/>
            <person name="Bao J."/>
            <person name="Han Y."/>
            <person name="Dong L."/>
            <person name="Ji J."/>
            <person name="Chen P."/>
            <person name="Wu S."/>
            <person name="Liu J."/>
            <person name="Xiao Y."/>
            <person name="Bu D."/>
            <person name="Tan J."/>
            <person name="Yang L."/>
            <person name="Ye C."/>
            <person name="Zhang J."/>
            <person name="Xu J."/>
            <person name="Zhou Y."/>
            <person name="Yu Y."/>
            <person name="Zhang B."/>
            <person name="Zhuang S."/>
            <person name="Wei H."/>
            <person name="Liu B."/>
            <person name="Lei M."/>
            <person name="Yu H."/>
            <person name="Li Y."/>
            <person name="Xu H."/>
            <person name="Wei S."/>
            <person name="He X."/>
            <person name="Fang L."/>
            <person name="Zhang Z."/>
            <person name="Zhang Y."/>
            <person name="Huang X."/>
            <person name="Su Z."/>
            <person name="Tong W."/>
            <person name="Li J."/>
            <person name="Tong Z."/>
            <person name="Li S."/>
            <person name="Ye J."/>
            <person name="Wang L."/>
            <person name="Fang L."/>
            <person name="Lei T."/>
            <person name="Chen C."/>
            <person name="Chen H."/>
            <person name="Xu Z."/>
            <person name="Li H."/>
            <person name="Huang H."/>
            <person name="Zhang F."/>
            <person name="Xu H."/>
            <person name="Li N."/>
            <person name="Zhao C."/>
            <person name="Li S."/>
            <person name="Dong L."/>
            <person name="Huang Y."/>
            <person name="Li L."/>
            <person name="Xi Y."/>
            <person name="Qi Q."/>
            <person name="Li W."/>
            <person name="Zhang B."/>
            <person name="Hu W."/>
            <person name="Zhang Y."/>
            <person name="Tian X."/>
            <person name="Jiao Y."/>
            <person name="Liang X."/>
            <person name="Jin J."/>
            <person name="Gao L."/>
            <person name="Zheng W."/>
            <person name="Hao B."/>
            <person name="Liu S."/>
            <person name="Wang W."/>
            <person name="Yuan L."/>
            <person name="Cao M."/>
            <person name="McDermott J."/>
            <person name="Samudrala R."/>
            <person name="Wang J."/>
            <person name="Wong G.K."/>
            <person name="Yang H."/>
        </authorList>
    </citation>
    <scope>NUCLEOTIDE SEQUENCE [LARGE SCALE GENOMIC DNA]</scope>
    <source>
        <strain evidence="7">cv. 93-11</strain>
    </source>
</reference>
<dbReference type="STRING" id="39946.A2X3X2"/>
<organism evidence="6 7">
    <name type="scientific">Oryza sativa subsp. indica</name>
    <name type="common">Rice</name>
    <dbReference type="NCBI Taxonomy" id="39946"/>
    <lineage>
        <taxon>Eukaryota</taxon>
        <taxon>Viridiplantae</taxon>
        <taxon>Streptophyta</taxon>
        <taxon>Embryophyta</taxon>
        <taxon>Tracheophyta</taxon>
        <taxon>Spermatophyta</taxon>
        <taxon>Magnoliopsida</taxon>
        <taxon>Liliopsida</taxon>
        <taxon>Poales</taxon>
        <taxon>Poaceae</taxon>
        <taxon>BOP clade</taxon>
        <taxon>Oryzoideae</taxon>
        <taxon>Oryzeae</taxon>
        <taxon>Oryzinae</taxon>
        <taxon>Oryza</taxon>
        <taxon>Oryza sativa</taxon>
    </lineage>
</organism>
<keyword evidence="5" id="KW-0732">Signal</keyword>
<evidence type="ECO:0008006" key="8">
    <source>
        <dbReference type="Google" id="ProtNLM"/>
    </source>
</evidence>
<evidence type="ECO:0000313" key="7">
    <source>
        <dbReference type="Proteomes" id="UP000007015"/>
    </source>
</evidence>
<gene>
    <name evidence="6" type="ORF">OsI_06905</name>
</gene>
<protein>
    <recommendedName>
        <fullName evidence="8">GDSL esterase/lipase</fullName>
    </recommendedName>
</protein>
<keyword evidence="3" id="KW-0442">Lipid degradation</keyword>
<dbReference type="AlphaFoldDB" id="A2X3X2"/>
<evidence type="ECO:0000256" key="2">
    <source>
        <dbReference type="ARBA" id="ARBA00022801"/>
    </source>
</evidence>
<comment type="similarity">
    <text evidence="1">Belongs to the 'GDSL' lipolytic enzyme family.</text>
</comment>
<dbReference type="Gene3D" id="3.40.50.1110">
    <property type="entry name" value="SGNH hydrolase"/>
    <property type="match status" value="1"/>
</dbReference>
<evidence type="ECO:0000256" key="1">
    <source>
        <dbReference type="ARBA" id="ARBA00008668"/>
    </source>
</evidence>
<dbReference type="HOGENOM" id="CLU_528276_0_0_1"/>
<dbReference type="CDD" id="cd01837">
    <property type="entry name" value="SGNH_plant_lipase_like"/>
    <property type="match status" value="1"/>
</dbReference>
<dbReference type="InterPro" id="IPR035669">
    <property type="entry name" value="SGNH_plant_lipase-like"/>
</dbReference>
<dbReference type="GO" id="GO:0016788">
    <property type="term" value="F:hydrolase activity, acting on ester bonds"/>
    <property type="evidence" value="ECO:0007669"/>
    <property type="project" value="InterPro"/>
</dbReference>
<keyword evidence="3" id="KW-0443">Lipid metabolism</keyword>